<keyword evidence="3" id="KW-1185">Reference proteome</keyword>
<dbReference type="InterPro" id="IPR010330">
    <property type="entry name" value="CoiA_nuc"/>
</dbReference>
<dbReference type="EMBL" id="JQCA01000126">
    <property type="protein sequence ID" value="KRO00305.1"/>
    <property type="molecule type" value="Genomic_DNA"/>
</dbReference>
<evidence type="ECO:0000313" key="3">
    <source>
        <dbReference type="Proteomes" id="UP000051906"/>
    </source>
</evidence>
<name>A0A0R2LFC7_9LACO</name>
<feature type="domain" description="Competence protein CoiA nuclease-like" evidence="1">
    <location>
        <begin position="6"/>
        <end position="141"/>
    </location>
</feature>
<gene>
    <name evidence="2" type="ORF">IV54_GL000628</name>
</gene>
<evidence type="ECO:0000259" key="1">
    <source>
        <dbReference type="Pfam" id="PF06054"/>
    </source>
</evidence>
<dbReference type="Proteomes" id="UP000051906">
    <property type="component" value="Unassembled WGS sequence"/>
</dbReference>
<proteinExistence type="predicted"/>
<comment type="caution">
    <text evidence="2">The sequence shown here is derived from an EMBL/GenBank/DDBJ whole genome shotgun (WGS) entry which is preliminary data.</text>
</comment>
<accession>A0A0R2LFC7</accession>
<dbReference type="Pfam" id="PF06054">
    <property type="entry name" value="CoiA_nuc"/>
    <property type="match status" value="1"/>
</dbReference>
<dbReference type="PATRIC" id="fig|616990.3.peg.671"/>
<protein>
    <submittedName>
        <fullName evidence="2">Competence protein</fullName>
    </submittedName>
</protein>
<organism evidence="2 3">
    <name type="scientific">Levilactobacillus paucivorans</name>
    <dbReference type="NCBI Taxonomy" id="616990"/>
    <lineage>
        <taxon>Bacteria</taxon>
        <taxon>Bacillati</taxon>
        <taxon>Bacillota</taxon>
        <taxon>Bacilli</taxon>
        <taxon>Lactobacillales</taxon>
        <taxon>Lactobacillaceae</taxon>
        <taxon>Levilactobacillus</taxon>
    </lineage>
</organism>
<dbReference type="STRING" id="616990.IV54_GL000628"/>
<reference evidence="2 3" key="1">
    <citation type="journal article" date="2015" name="Genome Announc.">
        <title>Expanding the biotechnology potential of lactobacilli through comparative genomics of 213 strains and associated genera.</title>
        <authorList>
            <person name="Sun Z."/>
            <person name="Harris H.M."/>
            <person name="McCann A."/>
            <person name="Guo C."/>
            <person name="Argimon S."/>
            <person name="Zhang W."/>
            <person name="Yang X."/>
            <person name="Jeffery I.B."/>
            <person name="Cooney J.C."/>
            <person name="Kagawa T.F."/>
            <person name="Liu W."/>
            <person name="Song Y."/>
            <person name="Salvetti E."/>
            <person name="Wrobel A."/>
            <person name="Rasinkangas P."/>
            <person name="Parkhill J."/>
            <person name="Rea M.C."/>
            <person name="O'Sullivan O."/>
            <person name="Ritari J."/>
            <person name="Douillard F.P."/>
            <person name="Paul Ross R."/>
            <person name="Yang R."/>
            <person name="Briner A.E."/>
            <person name="Felis G.E."/>
            <person name="de Vos W.M."/>
            <person name="Barrangou R."/>
            <person name="Klaenhammer T.R."/>
            <person name="Caufield P.W."/>
            <person name="Cui Y."/>
            <person name="Zhang H."/>
            <person name="O'Toole P.W."/>
        </authorList>
    </citation>
    <scope>NUCLEOTIDE SEQUENCE [LARGE SCALE GENOMIC DNA]</scope>
    <source>
        <strain evidence="2 3">DSM 22467</strain>
    </source>
</reference>
<evidence type="ECO:0000313" key="2">
    <source>
        <dbReference type="EMBL" id="KRO00305.1"/>
    </source>
</evidence>
<dbReference type="AlphaFoldDB" id="A0A0R2LFC7"/>
<sequence length="312" mass="35850">MATEGESAQHVSGKRQLAAFFAPWGVGTLEKVLPEIDQRADCWLDRGDHQPVAIEFQCSPISRDQVAHRTAGYQDIGVFPCWILGERYLKQQLNWELIDRFAWEMPGWGLCLLFWDVSRQRLRLDHHLRQMATGKMTATTRWLTTIDELRRPQPASRLPPVDFPAYRQRLTTDLLRGNSSLRDLQETLYLLGKNLPGFPPILGTTRAYLPIFGRGPLLWRIVVGTWIFSRKMRWTVPELWQLAQAGLTLVGGHCEGGIRFTGEETLHLALSDLMADLVAGHYLQRTVMGWQVLAEPTWSRDGHEWLENNERK</sequence>